<dbReference type="Pfam" id="PF01451">
    <property type="entry name" value="LMWPc"/>
    <property type="match status" value="1"/>
</dbReference>
<accession>A0AAV2W4I9</accession>
<reference evidence="6 7" key="1">
    <citation type="submission" date="2013-10" db="EMBL/GenBank/DDBJ databases">
        <authorList>
            <person name="Manrique M."/>
        </authorList>
    </citation>
    <scope>NUCLEOTIDE SEQUENCE [LARGE SCALE GENOMIC DNA]</scope>
    <source>
        <strain evidence="6 7">IM386</strain>
    </source>
</reference>
<evidence type="ECO:0000256" key="2">
    <source>
        <dbReference type="ARBA" id="ARBA00022801"/>
    </source>
</evidence>
<dbReference type="InterPro" id="IPR017867">
    <property type="entry name" value="Tyr_phospatase_low_mol_wt"/>
</dbReference>
<dbReference type="PRINTS" id="PR00719">
    <property type="entry name" value="LMWPTPASE"/>
</dbReference>
<dbReference type="GO" id="GO:0004725">
    <property type="term" value="F:protein tyrosine phosphatase activity"/>
    <property type="evidence" value="ECO:0007669"/>
    <property type="project" value="InterPro"/>
</dbReference>
<dbReference type="AlphaFoldDB" id="A0AAV2W4I9"/>
<protein>
    <recommendedName>
        <fullName evidence="5">Phosphotyrosine protein phosphatase I domain-containing protein</fullName>
    </recommendedName>
</protein>
<dbReference type="InterPro" id="IPR023485">
    <property type="entry name" value="Ptyr_pPase"/>
</dbReference>
<gene>
    <name evidence="6" type="ORF">BANIM336_01467</name>
</gene>
<evidence type="ECO:0000256" key="1">
    <source>
        <dbReference type="ARBA" id="ARBA00011063"/>
    </source>
</evidence>
<evidence type="ECO:0000313" key="7">
    <source>
        <dbReference type="Proteomes" id="UP000035645"/>
    </source>
</evidence>
<dbReference type="PANTHER" id="PTHR11717">
    <property type="entry name" value="LOW MOLECULAR WEIGHT PROTEIN TYROSINE PHOSPHATASE"/>
    <property type="match status" value="1"/>
</dbReference>
<reference evidence="6 7" key="2">
    <citation type="submission" date="2015-01" db="EMBL/GenBank/DDBJ databases">
        <title>Genome sequence of a Bifidobacterium animalis strain.</title>
        <authorList>
            <person name="Bogovic-Matijasic B."/>
            <person name="Hacin B."/>
            <person name="Citar M."/>
            <person name="Svigelj K."/>
            <person name="Stempelj M."/>
            <person name="Rogelj I."/>
        </authorList>
    </citation>
    <scope>NUCLEOTIDE SEQUENCE [LARGE SCALE GENOMIC DNA]</scope>
    <source>
        <strain evidence="6 7">IM386</strain>
    </source>
</reference>
<dbReference type="SUPFAM" id="SSF52788">
    <property type="entry name" value="Phosphotyrosine protein phosphatases I"/>
    <property type="match status" value="1"/>
</dbReference>
<feature type="active site" evidence="4">
    <location>
        <position position="32"/>
    </location>
</feature>
<comment type="caution">
    <text evidence="6">The sequence shown here is derived from an EMBL/GenBank/DDBJ whole genome shotgun (WGS) entry which is preliminary data.</text>
</comment>
<feature type="active site" description="Nucleophile" evidence="4">
    <location>
        <position position="26"/>
    </location>
</feature>
<keyword evidence="3" id="KW-0904">Protein phosphatase</keyword>
<proteinExistence type="inferred from homology"/>
<evidence type="ECO:0000256" key="3">
    <source>
        <dbReference type="ARBA" id="ARBA00022912"/>
    </source>
</evidence>
<dbReference type="PANTHER" id="PTHR11717:SF31">
    <property type="entry name" value="LOW MOLECULAR WEIGHT PROTEIN-TYROSINE-PHOSPHATASE ETP-RELATED"/>
    <property type="match status" value="1"/>
</dbReference>
<evidence type="ECO:0000259" key="5">
    <source>
        <dbReference type="SMART" id="SM00226"/>
    </source>
</evidence>
<sequence length="207" mass="22940">MKPSDACIATRRATRKAYAIKVLFVCTGNICRSPMGELLFPHFFHTDGIETDSAGTQGLVDSPIDPSSAKLMALDGIDSSQFRSKRLTPQLAMSSDLILCFTEHQRRKIVALAPRVRSKTFLLSDFANLCRYFGQNNLLHGTNVEDRMREVMYNASMARRALPEAEDIADPYRKEFAAFQAAHDQIGYAIADIAQALEPSRAGHAAE</sequence>
<dbReference type="Gene3D" id="3.40.50.2300">
    <property type="match status" value="1"/>
</dbReference>
<dbReference type="EMBL" id="CBUQ010000008">
    <property type="protein sequence ID" value="CDI68115.1"/>
    <property type="molecule type" value="Genomic_DNA"/>
</dbReference>
<dbReference type="SMART" id="SM00226">
    <property type="entry name" value="LMWPc"/>
    <property type="match status" value="1"/>
</dbReference>
<dbReference type="InterPro" id="IPR036196">
    <property type="entry name" value="Ptyr_pPase_sf"/>
</dbReference>
<dbReference type="Proteomes" id="UP000035645">
    <property type="component" value="Unassembled WGS sequence"/>
</dbReference>
<comment type="similarity">
    <text evidence="1">Belongs to the low molecular weight phosphotyrosine protein phosphatase family.</text>
</comment>
<dbReference type="InterPro" id="IPR050438">
    <property type="entry name" value="LMW_PTPase"/>
</dbReference>
<evidence type="ECO:0000313" key="6">
    <source>
        <dbReference type="EMBL" id="CDI68115.1"/>
    </source>
</evidence>
<name>A0AAV2W4I9_9BIFI</name>
<feature type="domain" description="Phosphotyrosine protein phosphatase I" evidence="5">
    <location>
        <begin position="20"/>
        <end position="196"/>
    </location>
</feature>
<organism evidence="6 7">
    <name type="scientific">Bifidobacterium animalis subsp. animalis IM386</name>
    <dbReference type="NCBI Taxonomy" id="1402194"/>
    <lineage>
        <taxon>Bacteria</taxon>
        <taxon>Bacillati</taxon>
        <taxon>Actinomycetota</taxon>
        <taxon>Actinomycetes</taxon>
        <taxon>Bifidobacteriales</taxon>
        <taxon>Bifidobacteriaceae</taxon>
        <taxon>Bifidobacterium</taxon>
    </lineage>
</organism>
<evidence type="ECO:0000256" key="4">
    <source>
        <dbReference type="PIRSR" id="PIRSR617867-1"/>
    </source>
</evidence>
<keyword evidence="2" id="KW-0378">Hydrolase</keyword>